<evidence type="ECO:0000313" key="6">
    <source>
        <dbReference type="Proteomes" id="UP000325606"/>
    </source>
</evidence>
<name>A0A5J6LI98_9GAMM</name>
<dbReference type="PANTHER" id="PTHR21221:SF1">
    <property type="entry name" value="UREIDOGLYCOLATE LYASE"/>
    <property type="match status" value="1"/>
</dbReference>
<dbReference type="Gene3D" id="2.60.120.480">
    <property type="entry name" value="Ureidoglycolate hydrolase"/>
    <property type="match status" value="1"/>
</dbReference>
<sequence>MSMQLQPTALTAENFAAFGQVIDRQVHSHFLINGGSTERYHQMAQVETGPADGRAIISVFRKPLADQFPLTIQMLERHPHGSQAFIPLKGHPFLIVVAPPGKQPDPQQMRLFISDGSQGVNYAAGVWHHPLIVCVDGDELLVVDRSGQLANCDEYTFAADQLHWVDQP</sequence>
<dbReference type="InterPro" id="IPR024060">
    <property type="entry name" value="Ureidoglycolate_lyase_dom_sf"/>
</dbReference>
<dbReference type="GO" id="GO:0006144">
    <property type="term" value="P:purine nucleobase metabolic process"/>
    <property type="evidence" value="ECO:0007669"/>
    <property type="project" value="UniProtKB-KW"/>
</dbReference>
<dbReference type="GO" id="GO:0050385">
    <property type="term" value="F:ureidoglycolate lyase activity"/>
    <property type="evidence" value="ECO:0007669"/>
    <property type="project" value="UniProtKB-EC"/>
</dbReference>
<keyword evidence="6" id="KW-1185">Reference proteome</keyword>
<gene>
    <name evidence="5" type="ORF">F5I99_16855</name>
</gene>
<dbReference type="Pfam" id="PF04115">
    <property type="entry name" value="Ureidogly_lyase"/>
    <property type="match status" value="1"/>
</dbReference>
<dbReference type="GO" id="GO:0004848">
    <property type="term" value="F:ureidoglycolate hydrolase activity"/>
    <property type="evidence" value="ECO:0007669"/>
    <property type="project" value="InterPro"/>
</dbReference>
<dbReference type="SUPFAM" id="SSF51182">
    <property type="entry name" value="RmlC-like cupins"/>
    <property type="match status" value="1"/>
</dbReference>
<comment type="subunit">
    <text evidence="1">Homodimer.</text>
</comment>
<evidence type="ECO:0000256" key="3">
    <source>
        <dbReference type="ARBA" id="ARBA00023239"/>
    </source>
</evidence>
<evidence type="ECO:0000256" key="1">
    <source>
        <dbReference type="ARBA" id="ARBA00011738"/>
    </source>
</evidence>
<dbReference type="KEGG" id="nik:F5I99_16855"/>
<dbReference type="InterPro" id="IPR011051">
    <property type="entry name" value="RmlC_Cupin_sf"/>
</dbReference>
<evidence type="ECO:0000256" key="2">
    <source>
        <dbReference type="ARBA" id="ARBA00022631"/>
    </source>
</evidence>
<dbReference type="PANTHER" id="PTHR21221">
    <property type="entry name" value="UREIDOGLYCOLATE HYDROLASE"/>
    <property type="match status" value="1"/>
</dbReference>
<organism evidence="5 6">
    <name type="scientific">Nitrincola iocasae</name>
    <dbReference type="NCBI Taxonomy" id="2614693"/>
    <lineage>
        <taxon>Bacteria</taxon>
        <taxon>Pseudomonadati</taxon>
        <taxon>Pseudomonadota</taxon>
        <taxon>Gammaproteobacteria</taxon>
        <taxon>Oceanospirillales</taxon>
        <taxon>Oceanospirillaceae</taxon>
        <taxon>Nitrincola</taxon>
    </lineage>
</organism>
<dbReference type="InterPro" id="IPR047233">
    <property type="entry name" value="UAH_cupin"/>
</dbReference>
<dbReference type="GO" id="GO:0000256">
    <property type="term" value="P:allantoin catabolic process"/>
    <property type="evidence" value="ECO:0007669"/>
    <property type="project" value="InterPro"/>
</dbReference>
<dbReference type="AlphaFoldDB" id="A0A5J6LI98"/>
<dbReference type="Proteomes" id="UP000325606">
    <property type="component" value="Chromosome"/>
</dbReference>
<dbReference type="PIRSF" id="PIRSF017306">
    <property type="entry name" value="Ureidogly_hydro"/>
    <property type="match status" value="1"/>
</dbReference>
<comment type="catalytic activity">
    <reaction evidence="4">
        <text>(S)-ureidoglycolate = urea + glyoxylate</text>
        <dbReference type="Rhea" id="RHEA:11304"/>
        <dbReference type="ChEBI" id="CHEBI:16199"/>
        <dbReference type="ChEBI" id="CHEBI:36655"/>
        <dbReference type="ChEBI" id="CHEBI:57296"/>
        <dbReference type="EC" id="4.3.2.3"/>
    </reaction>
</comment>
<reference evidence="5 6" key="1">
    <citation type="submission" date="2019-09" db="EMBL/GenBank/DDBJ databases">
        <title>Nitrincola iocasae sp. nov., a bacterium isolated from the sediment collected at a cold seep field in South China Sea.</title>
        <authorList>
            <person name="Zhang H."/>
            <person name="Wang H."/>
            <person name="Li C."/>
        </authorList>
    </citation>
    <scope>NUCLEOTIDE SEQUENCE [LARGE SCALE GENOMIC DNA]</scope>
    <source>
        <strain evidence="5 6">KXZD1103</strain>
    </source>
</reference>
<accession>A0A5J6LI98</accession>
<protein>
    <submittedName>
        <fullName evidence="5">Ureidoglycolate lyase</fullName>
    </submittedName>
</protein>
<dbReference type="EMBL" id="CP044222">
    <property type="protein sequence ID" value="QEW08026.1"/>
    <property type="molecule type" value="Genomic_DNA"/>
</dbReference>
<dbReference type="CDD" id="cd20298">
    <property type="entry name" value="cupin_UAH"/>
    <property type="match status" value="1"/>
</dbReference>
<evidence type="ECO:0000256" key="4">
    <source>
        <dbReference type="ARBA" id="ARBA00047684"/>
    </source>
</evidence>
<dbReference type="NCBIfam" id="NF009932">
    <property type="entry name" value="PRK13395.1"/>
    <property type="match status" value="1"/>
</dbReference>
<proteinExistence type="predicted"/>
<dbReference type="InterPro" id="IPR007247">
    <property type="entry name" value="Ureidogly_lyase"/>
</dbReference>
<keyword evidence="3 5" id="KW-0456">Lyase</keyword>
<evidence type="ECO:0000313" key="5">
    <source>
        <dbReference type="EMBL" id="QEW08026.1"/>
    </source>
</evidence>
<keyword evidence="2" id="KW-0659">Purine metabolism</keyword>